<accession>A0A9P1IW56</accession>
<feature type="compositionally biased region" description="Acidic residues" evidence="6">
    <location>
        <begin position="376"/>
        <end position="387"/>
    </location>
</feature>
<evidence type="ECO:0000256" key="3">
    <source>
        <dbReference type="ARBA" id="ARBA00022833"/>
    </source>
</evidence>
<dbReference type="AlphaFoldDB" id="A0A9P1IW56"/>
<evidence type="ECO:0000256" key="6">
    <source>
        <dbReference type="SAM" id="MobiDB-lite"/>
    </source>
</evidence>
<feature type="compositionally biased region" description="Acidic residues" evidence="6">
    <location>
        <begin position="401"/>
        <end position="410"/>
    </location>
</feature>
<keyword evidence="4 5" id="KW-0238">DNA-binding</keyword>
<name>A0A9P1IW56_9PELO</name>
<dbReference type="OrthoDB" id="434393at2759"/>
<dbReference type="Proteomes" id="UP001152747">
    <property type="component" value="Unassembled WGS sequence"/>
</dbReference>
<dbReference type="InterPro" id="IPR006612">
    <property type="entry name" value="THAP_Znf"/>
</dbReference>
<evidence type="ECO:0000256" key="2">
    <source>
        <dbReference type="ARBA" id="ARBA00022771"/>
    </source>
</evidence>
<reference evidence="8" key="1">
    <citation type="submission" date="2022-11" db="EMBL/GenBank/DDBJ databases">
        <authorList>
            <person name="Kikuchi T."/>
        </authorList>
    </citation>
    <scope>NUCLEOTIDE SEQUENCE</scope>
    <source>
        <strain evidence="8">PS1010</strain>
    </source>
</reference>
<dbReference type="GO" id="GO:0003677">
    <property type="term" value="F:DNA binding"/>
    <property type="evidence" value="ECO:0007669"/>
    <property type="project" value="UniProtKB-UniRule"/>
</dbReference>
<dbReference type="Pfam" id="PF05485">
    <property type="entry name" value="THAP"/>
    <property type="match status" value="1"/>
</dbReference>
<organism evidence="8 9">
    <name type="scientific">Caenorhabditis angaria</name>
    <dbReference type="NCBI Taxonomy" id="860376"/>
    <lineage>
        <taxon>Eukaryota</taxon>
        <taxon>Metazoa</taxon>
        <taxon>Ecdysozoa</taxon>
        <taxon>Nematoda</taxon>
        <taxon>Chromadorea</taxon>
        <taxon>Rhabditida</taxon>
        <taxon>Rhabditina</taxon>
        <taxon>Rhabditomorpha</taxon>
        <taxon>Rhabditoidea</taxon>
        <taxon>Rhabditidae</taxon>
        <taxon>Peloderinae</taxon>
        <taxon>Caenorhabditis</taxon>
    </lineage>
</organism>
<keyword evidence="9" id="KW-1185">Reference proteome</keyword>
<keyword evidence="1" id="KW-0479">Metal-binding</keyword>
<protein>
    <recommendedName>
        <fullName evidence="7">THAP-type domain-containing protein</fullName>
    </recommendedName>
</protein>
<evidence type="ECO:0000313" key="9">
    <source>
        <dbReference type="Proteomes" id="UP001152747"/>
    </source>
</evidence>
<proteinExistence type="predicted"/>
<evidence type="ECO:0000313" key="8">
    <source>
        <dbReference type="EMBL" id="CAI5452211.1"/>
    </source>
</evidence>
<sequence length="443" mass="51588">MDNWLRTFCVLCDSCMSSESLVIPLPPDLETRQKWVDALFPTNSSAKFQMKKVTWLRNRLLRQKATRYRICVYHFSRDSFEETTQNGEIVINTDSLPLSMESDDYDVIPRGPNSVCKCVLCDDWKKQTEMVILRNPSMESEKVFLCDVLLHADKGLVRKTIHSLSRSGKSALICSTHFPDQQDPFSILAERRLLYNVQAECVLCSHTDECTAMIPFPSEEEEKLRTKWINSMCREPWVYRYLTKRLAKDGRHYLCSSHFSKNSLRYQTGLGLYRKPGCSPLLSCTNEEERQTVWDLTKSSHEYHPLALESIDSNGIGPIDYDQVVDMLGFTRLIQIESEMHQMRTDNMIPRKKIHGLLEVNHEEEEEELQHHEIGEKEDEEEEDVEEDGVIYDEMHQLEMEEGEVEDEEINVTVSPDPPQITAISDQHQDHHEEEQEQEQKPL</sequence>
<keyword evidence="2 5" id="KW-0863">Zinc-finger</keyword>
<gene>
    <name evidence="8" type="ORF">CAMP_LOCUS14848</name>
</gene>
<feature type="compositionally biased region" description="Basic and acidic residues" evidence="6">
    <location>
        <begin position="427"/>
        <end position="443"/>
    </location>
</feature>
<dbReference type="PROSITE" id="PS50950">
    <property type="entry name" value="ZF_THAP"/>
    <property type="match status" value="1"/>
</dbReference>
<keyword evidence="3" id="KW-0862">Zinc</keyword>
<feature type="domain" description="THAP-type" evidence="7">
    <location>
        <begin position="197"/>
        <end position="283"/>
    </location>
</feature>
<dbReference type="GO" id="GO:0008270">
    <property type="term" value="F:zinc ion binding"/>
    <property type="evidence" value="ECO:0007669"/>
    <property type="project" value="UniProtKB-KW"/>
</dbReference>
<feature type="region of interest" description="Disordered" evidence="6">
    <location>
        <begin position="401"/>
        <end position="443"/>
    </location>
</feature>
<evidence type="ECO:0000256" key="4">
    <source>
        <dbReference type="ARBA" id="ARBA00023125"/>
    </source>
</evidence>
<evidence type="ECO:0000256" key="5">
    <source>
        <dbReference type="PROSITE-ProRule" id="PRU00309"/>
    </source>
</evidence>
<evidence type="ECO:0000259" key="7">
    <source>
        <dbReference type="PROSITE" id="PS50950"/>
    </source>
</evidence>
<evidence type="ECO:0000256" key="1">
    <source>
        <dbReference type="ARBA" id="ARBA00022723"/>
    </source>
</evidence>
<comment type="caution">
    <text evidence="8">The sequence shown here is derived from an EMBL/GenBank/DDBJ whole genome shotgun (WGS) entry which is preliminary data.</text>
</comment>
<feature type="region of interest" description="Disordered" evidence="6">
    <location>
        <begin position="363"/>
        <end position="387"/>
    </location>
</feature>
<dbReference type="EMBL" id="CANHGI010000005">
    <property type="protein sequence ID" value="CAI5452211.1"/>
    <property type="molecule type" value="Genomic_DNA"/>
</dbReference>